<dbReference type="PROSITE" id="PS50835">
    <property type="entry name" value="IG_LIKE"/>
    <property type="match status" value="2"/>
</dbReference>
<dbReference type="InterPro" id="IPR013106">
    <property type="entry name" value="Ig_V-set"/>
</dbReference>
<proteinExistence type="predicted"/>
<sequence>MWASSQVHRGRIYLQGRLASRISSTSWHHFASFQNFEHDKRVDMAPSLRTPGVFQLLLMLQLTLNWIRSDVEAIRAVNPPVSTTGVVGHEAEFSCSVADKSANEILTWRLEWEGTDSPQFVHLTAGQNTTTFIVDEELFQKKHATYTTRYSVNGSIHTTVLHLDNIQTSDEGSFACVYQITIGSSIITRMIPDYGPVRLTVWIPPSPTCSYSNLESNATAHSNTTTGPTVELRCADTLGVPSPELNWRTDDRRLNAENPHVYQYELQPDDNGRWFHCEATSPATREPVICSVRPMRDAPTAEVTPKLLQLMEGAGNIEFICIGNGLPEIVSYQWFIDGSPTFTVDHRIYSNIKVTNAGTGSVLTIEYISKLGRTVVSCEVMVTAGFTGQASGSVVIYEQEKSIMYTQPVKKQAHFKVEAVKLGMKPSVYAMPLAVLFLIFILVLVLFIWSRKLKRRDEAAHRHTRKLSPSEVIANGEATKPFRAYRVTTV</sequence>
<dbReference type="OrthoDB" id="10012075at2759"/>
<feature type="transmembrane region" description="Helical" evidence="1">
    <location>
        <begin position="429"/>
        <end position="449"/>
    </location>
</feature>
<dbReference type="KEGG" id="aplc:110985708"/>
<dbReference type="Proteomes" id="UP000694845">
    <property type="component" value="Unplaced"/>
</dbReference>
<dbReference type="InterPro" id="IPR007110">
    <property type="entry name" value="Ig-like_dom"/>
</dbReference>
<dbReference type="Gene3D" id="2.60.40.10">
    <property type="entry name" value="Immunoglobulins"/>
    <property type="match status" value="2"/>
</dbReference>
<keyword evidence="1" id="KW-1133">Transmembrane helix</keyword>
<organism evidence="3 4">
    <name type="scientific">Acanthaster planci</name>
    <name type="common">Crown-of-thorns starfish</name>
    <dbReference type="NCBI Taxonomy" id="133434"/>
    <lineage>
        <taxon>Eukaryota</taxon>
        <taxon>Metazoa</taxon>
        <taxon>Echinodermata</taxon>
        <taxon>Eleutherozoa</taxon>
        <taxon>Asterozoa</taxon>
        <taxon>Asteroidea</taxon>
        <taxon>Valvatacea</taxon>
        <taxon>Valvatida</taxon>
        <taxon>Acanthasteridae</taxon>
        <taxon>Acanthaster</taxon>
    </lineage>
</organism>
<reference evidence="4" key="1">
    <citation type="submission" date="2025-08" db="UniProtKB">
        <authorList>
            <consortium name="RefSeq"/>
        </authorList>
    </citation>
    <scope>IDENTIFICATION</scope>
</reference>
<keyword evidence="1" id="KW-0472">Membrane</keyword>
<dbReference type="InterPro" id="IPR036179">
    <property type="entry name" value="Ig-like_dom_sf"/>
</dbReference>
<dbReference type="RefSeq" id="XP_022102617.1">
    <property type="nucleotide sequence ID" value="XM_022246925.1"/>
</dbReference>
<evidence type="ECO:0000259" key="2">
    <source>
        <dbReference type="PROSITE" id="PS50835"/>
    </source>
</evidence>
<feature type="domain" description="Ig-like" evidence="2">
    <location>
        <begin position="299"/>
        <end position="380"/>
    </location>
</feature>
<accession>A0A8B7ZCB0</accession>
<dbReference type="AlphaFoldDB" id="A0A8B7ZCB0"/>
<dbReference type="SMART" id="SM00409">
    <property type="entry name" value="IG"/>
    <property type="match status" value="1"/>
</dbReference>
<dbReference type="PANTHER" id="PTHR45889:SF8">
    <property type="entry name" value="IG-LIKE DOMAIN-CONTAINING PROTEIN"/>
    <property type="match status" value="1"/>
</dbReference>
<dbReference type="GeneID" id="110985708"/>
<dbReference type="InterPro" id="IPR013783">
    <property type="entry name" value="Ig-like_fold"/>
</dbReference>
<evidence type="ECO:0000313" key="3">
    <source>
        <dbReference type="Proteomes" id="UP000694845"/>
    </source>
</evidence>
<dbReference type="PANTHER" id="PTHR45889">
    <property type="entry name" value="IG-LIKE DOMAIN-CONTAINING PROTEIN"/>
    <property type="match status" value="1"/>
</dbReference>
<dbReference type="OMA" id="KHATYTT"/>
<dbReference type="Pfam" id="PF07686">
    <property type="entry name" value="V-set"/>
    <property type="match status" value="1"/>
</dbReference>
<keyword evidence="1" id="KW-0812">Transmembrane</keyword>
<name>A0A8B7ZCB0_ACAPL</name>
<keyword evidence="3" id="KW-1185">Reference proteome</keyword>
<evidence type="ECO:0000313" key="4">
    <source>
        <dbReference type="RefSeq" id="XP_022102617.1"/>
    </source>
</evidence>
<evidence type="ECO:0000256" key="1">
    <source>
        <dbReference type="SAM" id="Phobius"/>
    </source>
</evidence>
<dbReference type="InterPro" id="IPR003599">
    <property type="entry name" value="Ig_sub"/>
</dbReference>
<gene>
    <name evidence="4" type="primary">LOC110985708</name>
</gene>
<feature type="domain" description="Ig-like" evidence="2">
    <location>
        <begin position="88"/>
        <end position="176"/>
    </location>
</feature>
<dbReference type="SUPFAM" id="SSF48726">
    <property type="entry name" value="Immunoglobulin"/>
    <property type="match status" value="2"/>
</dbReference>
<protein>
    <submittedName>
        <fullName evidence="4">Uncharacterized protein LOC110985708</fullName>
    </submittedName>
</protein>